<name>A0ABT0XD39_9ACTN</name>
<dbReference type="Pfam" id="PF16945">
    <property type="entry name" value="Phage_r1t_holin"/>
    <property type="match status" value="1"/>
</dbReference>
<reference evidence="1" key="1">
    <citation type="journal article" date="2023" name="Int. J. Syst. Evol. Microbiol.">
        <title>Streptomyces meridianus sp. nov. isolated from brackish water of the Tagus estuary in Alcochete, Portugal.</title>
        <authorList>
            <person name="Santos J.D.N."/>
            <person name="Klimek D."/>
            <person name="Calusinska M."/>
            <person name="Lobo Da Cunha A."/>
            <person name="Catita J."/>
            <person name="Goncalves H."/>
            <person name="Gonzalez I."/>
            <person name="Reyes F."/>
            <person name="Lage O.M."/>
        </authorList>
    </citation>
    <scope>NUCLEOTIDE SEQUENCE</scope>
    <source>
        <strain evidence="1">MTZ3.1</strain>
    </source>
</reference>
<dbReference type="RefSeq" id="WP_251419284.1">
    <property type="nucleotide sequence ID" value="NZ_JAMQGM010000064.1"/>
</dbReference>
<evidence type="ECO:0000313" key="1">
    <source>
        <dbReference type="EMBL" id="MCM2580437.1"/>
    </source>
</evidence>
<keyword evidence="2" id="KW-1185">Reference proteome</keyword>
<comment type="caution">
    <text evidence="1">The sequence shown here is derived from an EMBL/GenBank/DDBJ whole genome shotgun (WGS) entry which is preliminary data.</text>
</comment>
<accession>A0ABT0XD39</accession>
<protein>
    <submittedName>
        <fullName evidence="1">Holin</fullName>
    </submittedName>
</protein>
<dbReference type="Proteomes" id="UP001167160">
    <property type="component" value="Unassembled WGS sequence"/>
</dbReference>
<dbReference type="InterPro" id="IPR020109">
    <property type="entry name" value="Holin_r1t"/>
</dbReference>
<proteinExistence type="predicted"/>
<sequence>MTKAFWKATAERAVRTFAQALLAVLGAGSAGLLEADWAGALSAAGMAAVLAAVTAVATSQGTEGPGVLETVRTDTSK</sequence>
<dbReference type="EMBL" id="JAMQGM010000064">
    <property type="protein sequence ID" value="MCM2580437.1"/>
    <property type="molecule type" value="Genomic_DNA"/>
</dbReference>
<organism evidence="1 2">
    <name type="scientific">Streptomyces meridianus</name>
    <dbReference type="NCBI Taxonomy" id="2938945"/>
    <lineage>
        <taxon>Bacteria</taxon>
        <taxon>Bacillati</taxon>
        <taxon>Actinomycetota</taxon>
        <taxon>Actinomycetes</taxon>
        <taxon>Kitasatosporales</taxon>
        <taxon>Streptomycetaceae</taxon>
        <taxon>Streptomyces</taxon>
    </lineage>
</organism>
<gene>
    <name evidence="1" type="ORF">M1E25_24395</name>
</gene>
<evidence type="ECO:0000313" key="2">
    <source>
        <dbReference type="Proteomes" id="UP001167160"/>
    </source>
</evidence>